<protein>
    <submittedName>
        <fullName evidence="5">GNAT family N-acetyltransferase</fullName>
    </submittedName>
</protein>
<dbReference type="InterPro" id="IPR000182">
    <property type="entry name" value="GNAT_dom"/>
</dbReference>
<keyword evidence="2" id="KW-0012">Acyltransferase</keyword>
<feature type="domain" description="N-acetyltransferase" evidence="4">
    <location>
        <begin position="2"/>
        <end position="182"/>
    </location>
</feature>
<evidence type="ECO:0000256" key="3">
    <source>
        <dbReference type="SAM" id="MobiDB-lite"/>
    </source>
</evidence>
<dbReference type="CDD" id="cd04301">
    <property type="entry name" value="NAT_SF"/>
    <property type="match status" value="1"/>
</dbReference>
<sequence length="182" mass="19506">MTQVRRATPDDIAELTRLRALLFETLDGDFFNSPTAGEGWRDELTAVLKEQFTAENVRILVVDSDGDGDGGSDEGEAGSTAGNAGGGGGGSRPLAACGIGTIEQRLPGPHLRNGRIGQVVGVVTDPAYRRRGHSRALMQGLLDWFKAREIGRVDLYASSDGEPLYRALGFTEHPDPALCWRP</sequence>
<feature type="compositionally biased region" description="Acidic residues" evidence="3">
    <location>
        <begin position="64"/>
        <end position="76"/>
    </location>
</feature>
<dbReference type="PROSITE" id="PS51186">
    <property type="entry name" value="GNAT"/>
    <property type="match status" value="1"/>
</dbReference>
<gene>
    <name evidence="5" type="ORF">NMN56_029980</name>
</gene>
<dbReference type="InterPro" id="IPR050832">
    <property type="entry name" value="Bact_Acetyltransf"/>
</dbReference>
<dbReference type="Proteomes" id="UP001214441">
    <property type="component" value="Unassembled WGS sequence"/>
</dbReference>
<dbReference type="EMBL" id="JANCPR020000036">
    <property type="protein sequence ID" value="MDJ1136105.1"/>
    <property type="molecule type" value="Genomic_DNA"/>
</dbReference>
<evidence type="ECO:0000259" key="4">
    <source>
        <dbReference type="PROSITE" id="PS51186"/>
    </source>
</evidence>
<dbReference type="InterPro" id="IPR016181">
    <property type="entry name" value="Acyl_CoA_acyltransferase"/>
</dbReference>
<comment type="caution">
    <text evidence="5">The sequence shown here is derived from an EMBL/GenBank/DDBJ whole genome shotgun (WGS) entry which is preliminary data.</text>
</comment>
<keyword evidence="6" id="KW-1185">Reference proteome</keyword>
<dbReference type="Gene3D" id="3.40.630.30">
    <property type="match status" value="1"/>
</dbReference>
<feature type="region of interest" description="Disordered" evidence="3">
    <location>
        <begin position="63"/>
        <end position="90"/>
    </location>
</feature>
<dbReference type="Pfam" id="PF00583">
    <property type="entry name" value="Acetyltransf_1"/>
    <property type="match status" value="1"/>
</dbReference>
<accession>A0ABT7A458</accession>
<organism evidence="5 6">
    <name type="scientific">Streptomyces iconiensis</name>
    <dbReference type="NCBI Taxonomy" id="1384038"/>
    <lineage>
        <taxon>Bacteria</taxon>
        <taxon>Bacillati</taxon>
        <taxon>Actinomycetota</taxon>
        <taxon>Actinomycetes</taxon>
        <taxon>Kitasatosporales</taxon>
        <taxon>Streptomycetaceae</taxon>
        <taxon>Streptomyces</taxon>
    </lineage>
</organism>
<evidence type="ECO:0000256" key="1">
    <source>
        <dbReference type="ARBA" id="ARBA00022679"/>
    </source>
</evidence>
<dbReference type="RefSeq" id="WP_274046029.1">
    <property type="nucleotide sequence ID" value="NZ_JANCPR020000036.1"/>
</dbReference>
<keyword evidence="1" id="KW-0808">Transferase</keyword>
<proteinExistence type="predicted"/>
<name>A0ABT7A458_9ACTN</name>
<reference evidence="5 6" key="1">
    <citation type="submission" date="2023-05" db="EMBL/GenBank/DDBJ databases">
        <title>Streptantibioticus silvisoli sp. nov., acidotolerant actinomycetes 1 from pine litter.</title>
        <authorList>
            <person name="Swiecimska M."/>
            <person name="Golinska P."/>
            <person name="Sangal V."/>
            <person name="Wachnowicz B."/>
            <person name="Goodfellow M."/>
        </authorList>
    </citation>
    <scope>NUCLEOTIDE SEQUENCE [LARGE SCALE GENOMIC DNA]</scope>
    <source>
        <strain evidence="5 6">DSM 42109</strain>
    </source>
</reference>
<evidence type="ECO:0000313" key="5">
    <source>
        <dbReference type="EMBL" id="MDJ1136105.1"/>
    </source>
</evidence>
<evidence type="ECO:0000256" key="2">
    <source>
        <dbReference type="ARBA" id="ARBA00023315"/>
    </source>
</evidence>
<dbReference type="SUPFAM" id="SSF55729">
    <property type="entry name" value="Acyl-CoA N-acyltransferases (Nat)"/>
    <property type="match status" value="1"/>
</dbReference>
<evidence type="ECO:0000313" key="6">
    <source>
        <dbReference type="Proteomes" id="UP001214441"/>
    </source>
</evidence>
<dbReference type="PANTHER" id="PTHR43877">
    <property type="entry name" value="AMINOALKYLPHOSPHONATE N-ACETYLTRANSFERASE-RELATED-RELATED"/>
    <property type="match status" value="1"/>
</dbReference>